<proteinExistence type="predicted"/>
<keyword evidence="2" id="KW-1185">Reference proteome</keyword>
<comment type="caution">
    <text evidence="1">The sequence shown here is derived from an EMBL/GenBank/DDBJ whole genome shotgun (WGS) entry which is preliminary data.</text>
</comment>
<evidence type="ECO:0000313" key="2">
    <source>
        <dbReference type="Proteomes" id="UP001603857"/>
    </source>
</evidence>
<reference evidence="1 2" key="1">
    <citation type="submission" date="2024-08" db="EMBL/GenBank/DDBJ databases">
        <title>Insights into the chromosomal genome structure of Flemingia macrophylla.</title>
        <authorList>
            <person name="Ding Y."/>
            <person name="Zhao Y."/>
            <person name="Bi W."/>
            <person name="Wu M."/>
            <person name="Zhao G."/>
            <person name="Gong Y."/>
            <person name="Li W."/>
            <person name="Zhang P."/>
        </authorList>
    </citation>
    <scope>NUCLEOTIDE SEQUENCE [LARGE SCALE GENOMIC DNA]</scope>
    <source>
        <strain evidence="1">DYQJB</strain>
        <tissue evidence="1">Leaf</tissue>
    </source>
</reference>
<gene>
    <name evidence="1" type="ORF">Fmac_005359</name>
</gene>
<evidence type="ECO:0000313" key="1">
    <source>
        <dbReference type="EMBL" id="KAL2344074.1"/>
    </source>
</evidence>
<dbReference type="Proteomes" id="UP001603857">
    <property type="component" value="Unassembled WGS sequence"/>
</dbReference>
<organism evidence="1 2">
    <name type="scientific">Flemingia macrophylla</name>
    <dbReference type="NCBI Taxonomy" id="520843"/>
    <lineage>
        <taxon>Eukaryota</taxon>
        <taxon>Viridiplantae</taxon>
        <taxon>Streptophyta</taxon>
        <taxon>Embryophyta</taxon>
        <taxon>Tracheophyta</taxon>
        <taxon>Spermatophyta</taxon>
        <taxon>Magnoliopsida</taxon>
        <taxon>eudicotyledons</taxon>
        <taxon>Gunneridae</taxon>
        <taxon>Pentapetalae</taxon>
        <taxon>rosids</taxon>
        <taxon>fabids</taxon>
        <taxon>Fabales</taxon>
        <taxon>Fabaceae</taxon>
        <taxon>Papilionoideae</taxon>
        <taxon>50 kb inversion clade</taxon>
        <taxon>NPAAA clade</taxon>
        <taxon>indigoferoid/millettioid clade</taxon>
        <taxon>Phaseoleae</taxon>
        <taxon>Flemingia</taxon>
    </lineage>
</organism>
<dbReference type="EMBL" id="JBGMDY010000002">
    <property type="protein sequence ID" value="KAL2344074.1"/>
    <property type="molecule type" value="Genomic_DNA"/>
</dbReference>
<protein>
    <submittedName>
        <fullName evidence="1">Uncharacterized protein</fullName>
    </submittedName>
</protein>
<accession>A0ABD1N7L9</accession>
<name>A0ABD1N7L9_9FABA</name>
<sequence length="82" mass="9588">MEDVRVVWETDLCMKSMSDGLTCKDVYQRNVFLTKALNIDYLNGDNLRSRDRLRSIYSILSQSMQVKDKMVVKGFFLECRGI</sequence>
<dbReference type="AlphaFoldDB" id="A0ABD1N7L9"/>